<evidence type="ECO:0000313" key="2">
    <source>
        <dbReference type="EMBL" id="KAG1529486.1"/>
    </source>
</evidence>
<feature type="region of interest" description="Disordered" evidence="1">
    <location>
        <begin position="28"/>
        <end position="89"/>
    </location>
</feature>
<comment type="caution">
    <text evidence="2">The sequence shown here is derived from an EMBL/GenBank/DDBJ whole genome shotgun (WGS) entry which is preliminary data.</text>
</comment>
<protein>
    <submittedName>
        <fullName evidence="2">Uncharacterized protein</fullName>
    </submittedName>
</protein>
<organism evidence="2 3">
    <name type="scientific">Rhizopus delemar</name>
    <dbReference type="NCBI Taxonomy" id="936053"/>
    <lineage>
        <taxon>Eukaryota</taxon>
        <taxon>Fungi</taxon>
        <taxon>Fungi incertae sedis</taxon>
        <taxon>Mucoromycota</taxon>
        <taxon>Mucoromycotina</taxon>
        <taxon>Mucoromycetes</taxon>
        <taxon>Mucorales</taxon>
        <taxon>Mucorineae</taxon>
        <taxon>Rhizopodaceae</taxon>
        <taxon>Rhizopus</taxon>
    </lineage>
</organism>
<evidence type="ECO:0000313" key="3">
    <source>
        <dbReference type="Proteomes" id="UP000740926"/>
    </source>
</evidence>
<dbReference type="AlphaFoldDB" id="A0A9P6XNK8"/>
<feature type="compositionally biased region" description="Basic and acidic residues" evidence="1">
    <location>
        <begin position="28"/>
        <end position="42"/>
    </location>
</feature>
<feature type="compositionally biased region" description="Basic and acidic residues" evidence="1">
    <location>
        <begin position="67"/>
        <end position="89"/>
    </location>
</feature>
<sequence>MAASAELMTNTATATALALMPIRLARPVKHEHQDERGAEHQDLLGTHAGAEDRDDAFTQRRRHRDRGRAPDQQRQVLDDDAKADGAHHP</sequence>
<accession>A0A9P6XNK8</accession>
<reference evidence="2 3" key="1">
    <citation type="journal article" date="2020" name="Microb. Genom.">
        <title>Genetic diversity of clinical and environmental Mucorales isolates obtained from an investigation of mucormycosis cases among solid organ transplant recipients.</title>
        <authorList>
            <person name="Nguyen M.H."/>
            <person name="Kaul D."/>
            <person name="Muto C."/>
            <person name="Cheng S.J."/>
            <person name="Richter R.A."/>
            <person name="Bruno V.M."/>
            <person name="Liu G."/>
            <person name="Beyhan S."/>
            <person name="Sundermann A.J."/>
            <person name="Mounaud S."/>
            <person name="Pasculle A.W."/>
            <person name="Nierman W.C."/>
            <person name="Driscoll E."/>
            <person name="Cumbie R."/>
            <person name="Clancy C.J."/>
            <person name="Dupont C.L."/>
        </authorList>
    </citation>
    <scope>NUCLEOTIDE SEQUENCE [LARGE SCALE GENOMIC DNA]</scope>
    <source>
        <strain evidence="2 3">GL24</strain>
    </source>
</reference>
<keyword evidence="3" id="KW-1185">Reference proteome</keyword>
<gene>
    <name evidence="2" type="ORF">G6F50_017965</name>
</gene>
<dbReference type="Proteomes" id="UP000740926">
    <property type="component" value="Unassembled WGS sequence"/>
</dbReference>
<evidence type="ECO:0000256" key="1">
    <source>
        <dbReference type="SAM" id="MobiDB-lite"/>
    </source>
</evidence>
<feature type="compositionally biased region" description="Basic and acidic residues" evidence="1">
    <location>
        <begin position="49"/>
        <end position="58"/>
    </location>
</feature>
<dbReference type="EMBL" id="JAANIU010014986">
    <property type="protein sequence ID" value="KAG1529486.1"/>
    <property type="molecule type" value="Genomic_DNA"/>
</dbReference>
<name>A0A9P6XNK8_9FUNG</name>
<proteinExistence type="predicted"/>